<accession>A0A916DXC7</accession>
<gene>
    <name evidence="2" type="ORF">AsAng_0057330</name>
</gene>
<evidence type="ECO:0000256" key="1">
    <source>
        <dbReference type="SAM" id="SignalP"/>
    </source>
</evidence>
<protein>
    <recommendedName>
        <fullName evidence="4">Lipoprotein</fullName>
    </recommendedName>
</protein>
<keyword evidence="3" id="KW-1185">Reference proteome</keyword>
<evidence type="ECO:0000313" key="2">
    <source>
        <dbReference type="EMBL" id="BDS14951.1"/>
    </source>
</evidence>
<organism evidence="2 3">
    <name type="scientific">Aureispira anguillae</name>
    <dbReference type="NCBI Taxonomy" id="2864201"/>
    <lineage>
        <taxon>Bacteria</taxon>
        <taxon>Pseudomonadati</taxon>
        <taxon>Bacteroidota</taxon>
        <taxon>Saprospiria</taxon>
        <taxon>Saprospirales</taxon>
        <taxon>Saprospiraceae</taxon>
        <taxon>Aureispira</taxon>
    </lineage>
</organism>
<keyword evidence="1" id="KW-0732">Signal</keyword>
<dbReference type="EMBL" id="AP026867">
    <property type="protein sequence ID" value="BDS14951.1"/>
    <property type="molecule type" value="Genomic_DNA"/>
</dbReference>
<dbReference type="AlphaFoldDB" id="A0A916DXC7"/>
<reference evidence="2" key="1">
    <citation type="submission" date="2022-09" db="EMBL/GenBank/DDBJ databases">
        <title>Aureispira anguillicida sp. nov., isolated from Leptocephalus of Japanese eel Anguilla japonica.</title>
        <authorList>
            <person name="Yuasa K."/>
            <person name="Mekata T."/>
            <person name="Ikunari K."/>
        </authorList>
    </citation>
    <scope>NUCLEOTIDE SEQUENCE</scope>
    <source>
        <strain evidence="2">EL160426</strain>
    </source>
</reference>
<proteinExistence type="predicted"/>
<evidence type="ECO:0008006" key="4">
    <source>
        <dbReference type="Google" id="ProtNLM"/>
    </source>
</evidence>
<dbReference type="PROSITE" id="PS51257">
    <property type="entry name" value="PROKAR_LIPOPROTEIN"/>
    <property type="match status" value="1"/>
</dbReference>
<evidence type="ECO:0000313" key="3">
    <source>
        <dbReference type="Proteomes" id="UP001060919"/>
    </source>
</evidence>
<name>A0A916DXC7_9BACT</name>
<dbReference type="KEGG" id="aup:AsAng_0057330"/>
<dbReference type="Proteomes" id="UP001060919">
    <property type="component" value="Chromosome"/>
</dbReference>
<feature type="chain" id="PRO_5036848785" description="Lipoprotein" evidence="1">
    <location>
        <begin position="20"/>
        <end position="401"/>
    </location>
</feature>
<dbReference type="RefSeq" id="WP_264790147.1">
    <property type="nucleotide sequence ID" value="NZ_AP026867.1"/>
</dbReference>
<sequence>MKNLTLLSFLILLTTACQEAMDKASCQNEDCGSKPYFKTTLSINWNQNDFSFDGKLFDNTLNNGEVPYDMAISRLEEQKYLAIQQSIALDISEKVQNPVYTILYYDIDLNKEQRTIRKENVKAISIYSYSNSDNNFTHTLYKIATDEKNYFPEKKEVIRAVNYNDVGRLICQDIFPEKKHRGYIVLQNLTKGKEIYNLRNRMGSSLVPPPSIEVSKSDFRDKPGGSDPICDGFCNSLTKATCEDDGISYYCASTTCFIDDIFSSIPSVASKFDVDLYYKVKNAVLVGTAKGEKYIKDYYYLSRVLYFSDITPILTNLTSALPTINQALAYILIPSEHGTMQAISSALKADLLAICHDLKQLAVPKIEEEAYINTINSFENDLNIIYNKQMTIQELINSIGY</sequence>
<feature type="signal peptide" evidence="1">
    <location>
        <begin position="1"/>
        <end position="19"/>
    </location>
</feature>